<accession>A0ABU0H2Q0</accession>
<dbReference type="InterPro" id="IPR005119">
    <property type="entry name" value="LysR_subst-bd"/>
</dbReference>
<sequence>MESMLARRFLPPFAALVAFEAAARHGSFTKAADELDLTQGAISRQVKLLEDQLGLALFVRVRQRVALTDAGAFYAGEIRQILQKFVSATANVIAYRGRGGLLSIATLPTFGTRWLVPRIGRFIARHPQVEISFSTRVRPFDFATEPVDAAIHFGAEDWPGTTMHRLMGETLVVAASPAFIRQHAVERPGDLARLPLLVQATRPTAWEDYAQLAQIPDLAGPRLHFEQFALVLQAAVASIGVALVPHFLVRPELEAGSLDVLFDVRLETEKGYYLVYPEGRDRLPALADFRDWLIEVAGSEALPGPPSLTAEAPTA</sequence>
<dbReference type="PROSITE" id="PS50931">
    <property type="entry name" value="HTH_LYSR"/>
    <property type="match status" value="1"/>
</dbReference>
<dbReference type="PANTHER" id="PTHR30537:SF26">
    <property type="entry name" value="GLYCINE CLEAVAGE SYSTEM TRANSCRIPTIONAL ACTIVATOR"/>
    <property type="match status" value="1"/>
</dbReference>
<evidence type="ECO:0000313" key="6">
    <source>
        <dbReference type="EMBL" id="MDQ0436578.1"/>
    </source>
</evidence>
<dbReference type="Proteomes" id="UP001241603">
    <property type="component" value="Unassembled WGS sequence"/>
</dbReference>
<evidence type="ECO:0000256" key="2">
    <source>
        <dbReference type="ARBA" id="ARBA00023015"/>
    </source>
</evidence>
<comment type="caution">
    <text evidence="6">The sequence shown here is derived from an EMBL/GenBank/DDBJ whole genome shotgun (WGS) entry which is preliminary data.</text>
</comment>
<dbReference type="EMBL" id="JAUSVO010000001">
    <property type="protein sequence ID" value="MDQ0436578.1"/>
    <property type="molecule type" value="Genomic_DNA"/>
</dbReference>
<dbReference type="InterPro" id="IPR000847">
    <property type="entry name" value="LysR_HTH_N"/>
</dbReference>
<dbReference type="InterPro" id="IPR058163">
    <property type="entry name" value="LysR-type_TF_proteobact-type"/>
</dbReference>
<feature type="domain" description="HTH lysR-type" evidence="5">
    <location>
        <begin position="11"/>
        <end position="68"/>
    </location>
</feature>
<dbReference type="InterPro" id="IPR036390">
    <property type="entry name" value="WH_DNA-bd_sf"/>
</dbReference>
<keyword evidence="3" id="KW-0238">DNA-binding</keyword>
<dbReference type="Pfam" id="PF00126">
    <property type="entry name" value="HTH_1"/>
    <property type="match status" value="1"/>
</dbReference>
<evidence type="ECO:0000313" key="7">
    <source>
        <dbReference type="Proteomes" id="UP001241603"/>
    </source>
</evidence>
<dbReference type="RefSeq" id="WP_266347473.1">
    <property type="nucleotide sequence ID" value="NZ_JAPKNG010000001.1"/>
</dbReference>
<proteinExistence type="inferred from homology"/>
<keyword evidence="7" id="KW-1185">Reference proteome</keyword>
<gene>
    <name evidence="6" type="ORF">QO014_000948</name>
</gene>
<organism evidence="6 7">
    <name type="scientific">Kaistia dalseonensis</name>
    <dbReference type="NCBI Taxonomy" id="410840"/>
    <lineage>
        <taxon>Bacteria</taxon>
        <taxon>Pseudomonadati</taxon>
        <taxon>Pseudomonadota</taxon>
        <taxon>Alphaproteobacteria</taxon>
        <taxon>Hyphomicrobiales</taxon>
        <taxon>Kaistiaceae</taxon>
        <taxon>Kaistia</taxon>
    </lineage>
</organism>
<dbReference type="Gene3D" id="3.40.190.10">
    <property type="entry name" value="Periplasmic binding protein-like II"/>
    <property type="match status" value="2"/>
</dbReference>
<dbReference type="Gene3D" id="1.10.10.10">
    <property type="entry name" value="Winged helix-like DNA-binding domain superfamily/Winged helix DNA-binding domain"/>
    <property type="match status" value="1"/>
</dbReference>
<dbReference type="NCBIfam" id="NF008352">
    <property type="entry name" value="PRK11139.1"/>
    <property type="match status" value="1"/>
</dbReference>
<dbReference type="SUPFAM" id="SSF53850">
    <property type="entry name" value="Periplasmic binding protein-like II"/>
    <property type="match status" value="1"/>
</dbReference>
<keyword evidence="4" id="KW-0804">Transcription</keyword>
<reference evidence="6 7" key="1">
    <citation type="submission" date="2023-07" db="EMBL/GenBank/DDBJ databases">
        <title>Genomic Encyclopedia of Type Strains, Phase IV (KMG-IV): sequencing the most valuable type-strain genomes for metagenomic binning, comparative biology and taxonomic classification.</title>
        <authorList>
            <person name="Goeker M."/>
        </authorList>
    </citation>
    <scope>NUCLEOTIDE SEQUENCE [LARGE SCALE GENOMIC DNA]</scope>
    <source>
        <strain evidence="6 7">B6-8</strain>
    </source>
</reference>
<dbReference type="PANTHER" id="PTHR30537">
    <property type="entry name" value="HTH-TYPE TRANSCRIPTIONAL REGULATOR"/>
    <property type="match status" value="1"/>
</dbReference>
<dbReference type="Pfam" id="PF03466">
    <property type="entry name" value="LysR_substrate"/>
    <property type="match status" value="1"/>
</dbReference>
<name>A0ABU0H2Q0_9HYPH</name>
<dbReference type="InterPro" id="IPR036388">
    <property type="entry name" value="WH-like_DNA-bd_sf"/>
</dbReference>
<evidence type="ECO:0000256" key="1">
    <source>
        <dbReference type="ARBA" id="ARBA00009437"/>
    </source>
</evidence>
<evidence type="ECO:0000256" key="3">
    <source>
        <dbReference type="ARBA" id="ARBA00023125"/>
    </source>
</evidence>
<evidence type="ECO:0000256" key="4">
    <source>
        <dbReference type="ARBA" id="ARBA00023163"/>
    </source>
</evidence>
<protein>
    <submittedName>
        <fullName evidence="6">LysR family glycine cleavage system transcriptional activator</fullName>
    </submittedName>
</protein>
<comment type="similarity">
    <text evidence="1">Belongs to the LysR transcriptional regulatory family.</text>
</comment>
<evidence type="ECO:0000259" key="5">
    <source>
        <dbReference type="PROSITE" id="PS50931"/>
    </source>
</evidence>
<dbReference type="SUPFAM" id="SSF46785">
    <property type="entry name" value="Winged helix' DNA-binding domain"/>
    <property type="match status" value="1"/>
</dbReference>
<keyword evidence="2" id="KW-0805">Transcription regulation</keyword>
<dbReference type="PRINTS" id="PR00039">
    <property type="entry name" value="HTHLYSR"/>
</dbReference>